<keyword evidence="3" id="KW-1133">Transmembrane helix</keyword>
<comment type="similarity">
    <text evidence="1">Belongs to the AIM6 family.</text>
</comment>
<dbReference type="Proteomes" id="UP000799770">
    <property type="component" value="Unassembled WGS sequence"/>
</dbReference>
<dbReference type="GO" id="GO:0008081">
    <property type="term" value="F:phosphoric diester hydrolase activity"/>
    <property type="evidence" value="ECO:0007669"/>
    <property type="project" value="InterPro"/>
</dbReference>
<name>A0A6A5YWX4_9PLEO</name>
<dbReference type="PROSITE" id="PS50007">
    <property type="entry name" value="PIPLC_X_DOMAIN"/>
    <property type="match status" value="1"/>
</dbReference>
<dbReference type="PANTHER" id="PTHR31571">
    <property type="entry name" value="ALTERED INHERITANCE OF MITOCHONDRIA PROTEIN 6"/>
    <property type="match status" value="1"/>
</dbReference>
<keyword evidence="5" id="KW-1185">Reference proteome</keyword>
<dbReference type="InterPro" id="IPR051236">
    <property type="entry name" value="HAT_RTT109-like"/>
</dbReference>
<gene>
    <name evidence="4" type="ORF">BDV96DRAFT_498981</name>
</gene>
<organism evidence="4 5">
    <name type="scientific">Lophiotrema nucula</name>
    <dbReference type="NCBI Taxonomy" id="690887"/>
    <lineage>
        <taxon>Eukaryota</taxon>
        <taxon>Fungi</taxon>
        <taxon>Dikarya</taxon>
        <taxon>Ascomycota</taxon>
        <taxon>Pezizomycotina</taxon>
        <taxon>Dothideomycetes</taxon>
        <taxon>Pleosporomycetidae</taxon>
        <taxon>Pleosporales</taxon>
        <taxon>Lophiotremataceae</taxon>
        <taxon>Lophiotrema</taxon>
    </lineage>
</organism>
<keyword evidence="3" id="KW-0472">Membrane</keyword>
<feature type="transmembrane region" description="Helical" evidence="3">
    <location>
        <begin position="65"/>
        <end position="91"/>
    </location>
</feature>
<dbReference type="PANTHER" id="PTHR31571:SF1">
    <property type="entry name" value="ALTERED INHERITANCE OF MITOCHONDRIA PROTEIN 6"/>
    <property type="match status" value="1"/>
</dbReference>
<evidence type="ECO:0000256" key="3">
    <source>
        <dbReference type="SAM" id="Phobius"/>
    </source>
</evidence>
<evidence type="ECO:0000313" key="4">
    <source>
        <dbReference type="EMBL" id="KAF2111645.1"/>
    </source>
</evidence>
<accession>A0A6A5YWX4</accession>
<reference evidence="4" key="1">
    <citation type="journal article" date="2020" name="Stud. Mycol.">
        <title>101 Dothideomycetes genomes: a test case for predicting lifestyles and emergence of pathogens.</title>
        <authorList>
            <person name="Haridas S."/>
            <person name="Albert R."/>
            <person name="Binder M."/>
            <person name="Bloem J."/>
            <person name="Labutti K."/>
            <person name="Salamov A."/>
            <person name="Andreopoulos B."/>
            <person name="Baker S."/>
            <person name="Barry K."/>
            <person name="Bills G."/>
            <person name="Bluhm B."/>
            <person name="Cannon C."/>
            <person name="Castanera R."/>
            <person name="Culley D."/>
            <person name="Daum C."/>
            <person name="Ezra D."/>
            <person name="Gonzalez J."/>
            <person name="Henrissat B."/>
            <person name="Kuo A."/>
            <person name="Liang C."/>
            <person name="Lipzen A."/>
            <person name="Lutzoni F."/>
            <person name="Magnuson J."/>
            <person name="Mondo S."/>
            <person name="Nolan M."/>
            <person name="Ohm R."/>
            <person name="Pangilinan J."/>
            <person name="Park H.-J."/>
            <person name="Ramirez L."/>
            <person name="Alfaro M."/>
            <person name="Sun H."/>
            <person name="Tritt A."/>
            <person name="Yoshinaga Y."/>
            <person name="Zwiers L.-H."/>
            <person name="Turgeon B."/>
            <person name="Goodwin S."/>
            <person name="Spatafora J."/>
            <person name="Crous P."/>
            <person name="Grigoriev I."/>
        </authorList>
    </citation>
    <scope>NUCLEOTIDE SEQUENCE</scope>
    <source>
        <strain evidence="4">CBS 627.86</strain>
    </source>
</reference>
<dbReference type="OrthoDB" id="4153866at2759"/>
<sequence>MSPRYHDSEDSDIGSQVSALEISETQRSPAWCRRGPLRFCGSFSIRPSSLSPERRERRKALYRQLLIAFGILFTLGLIAIIIYLSIVAALLHHLSPPEIKSGLQNIVDNWQEPDTNGAYKYRWRDDFSRDIVPKHCHSHNDYWRRVPLYQALANGCIGVEADVWLTEDQELLVSHAWRATKKERTLRSLYLDPLSYIFEDRNVSQASAGDREVGLFDADPNASVILLIDFKNDGHQIWPVVLSQLQSFRDRNWLTYFNGTQLIKGPLTIVGTGNTPFELVQANNTNRFIFFDAPLDVIDDVKYTSENSYYASVNMKQALGRFRLHKIKPSQVEVIQKQVKAASDKGLVSRYWDTPKWPISFRDKVWFTLTENDVGMLNVDDIISATRWNWNMCIVAGIRLCGNS</sequence>
<evidence type="ECO:0000313" key="5">
    <source>
        <dbReference type="Proteomes" id="UP000799770"/>
    </source>
</evidence>
<dbReference type="EMBL" id="ML977333">
    <property type="protein sequence ID" value="KAF2111645.1"/>
    <property type="molecule type" value="Genomic_DNA"/>
</dbReference>
<dbReference type="InterPro" id="IPR017946">
    <property type="entry name" value="PLC-like_Pdiesterase_TIM-brl"/>
</dbReference>
<evidence type="ECO:0000256" key="1">
    <source>
        <dbReference type="ARBA" id="ARBA00008858"/>
    </source>
</evidence>
<proteinExistence type="inferred from homology"/>
<evidence type="ECO:0000256" key="2">
    <source>
        <dbReference type="ARBA" id="ARBA00014286"/>
    </source>
</evidence>
<protein>
    <recommendedName>
        <fullName evidence="2">Altered inheritance of mitochondria protein 6</fullName>
    </recommendedName>
</protein>
<keyword evidence="3" id="KW-0812">Transmembrane</keyword>
<dbReference type="AlphaFoldDB" id="A0A6A5YWX4"/>
<dbReference type="GO" id="GO:0006629">
    <property type="term" value="P:lipid metabolic process"/>
    <property type="evidence" value="ECO:0007669"/>
    <property type="project" value="InterPro"/>
</dbReference>
<dbReference type="SUPFAM" id="SSF51695">
    <property type="entry name" value="PLC-like phosphodiesterases"/>
    <property type="match status" value="1"/>
</dbReference>